<organism evidence="6 7">
    <name type="scientific">Candidatus Roizmanbacteria bacterium RIFCSPLOWO2_02_FULL_36_11</name>
    <dbReference type="NCBI Taxonomy" id="1802071"/>
    <lineage>
        <taxon>Bacteria</taxon>
        <taxon>Candidatus Roizmaniibacteriota</taxon>
    </lineage>
</organism>
<comment type="similarity">
    <text evidence="1">Belongs to the ABC transporter superfamily.</text>
</comment>
<dbReference type="InterPro" id="IPR003439">
    <property type="entry name" value="ABC_transporter-like_ATP-bd"/>
</dbReference>
<dbReference type="SMART" id="SM00382">
    <property type="entry name" value="AAA"/>
    <property type="match status" value="1"/>
</dbReference>
<dbReference type="PANTHER" id="PTHR42798">
    <property type="entry name" value="LIPOPROTEIN-RELEASING SYSTEM ATP-BINDING PROTEIN LOLD"/>
    <property type="match status" value="1"/>
</dbReference>
<dbReference type="InterPro" id="IPR017911">
    <property type="entry name" value="MacB-like_ATP-bd"/>
</dbReference>
<dbReference type="GO" id="GO:0005524">
    <property type="term" value="F:ATP binding"/>
    <property type="evidence" value="ECO:0007669"/>
    <property type="project" value="UniProtKB-KW"/>
</dbReference>
<dbReference type="InterPro" id="IPR017871">
    <property type="entry name" value="ABC_transporter-like_CS"/>
</dbReference>
<evidence type="ECO:0000259" key="5">
    <source>
        <dbReference type="PROSITE" id="PS50893"/>
    </source>
</evidence>
<dbReference type="PROSITE" id="PS50893">
    <property type="entry name" value="ABC_TRANSPORTER_2"/>
    <property type="match status" value="1"/>
</dbReference>
<evidence type="ECO:0000256" key="3">
    <source>
        <dbReference type="ARBA" id="ARBA00022741"/>
    </source>
</evidence>
<reference evidence="6 7" key="1">
    <citation type="journal article" date="2016" name="Nat. Commun.">
        <title>Thousands of microbial genomes shed light on interconnected biogeochemical processes in an aquifer system.</title>
        <authorList>
            <person name="Anantharaman K."/>
            <person name="Brown C.T."/>
            <person name="Hug L.A."/>
            <person name="Sharon I."/>
            <person name="Castelle C.J."/>
            <person name="Probst A.J."/>
            <person name="Thomas B.C."/>
            <person name="Singh A."/>
            <person name="Wilkins M.J."/>
            <person name="Karaoz U."/>
            <person name="Brodie E.L."/>
            <person name="Williams K.H."/>
            <person name="Hubbard S.S."/>
            <person name="Banfield J.F."/>
        </authorList>
    </citation>
    <scope>NUCLEOTIDE SEQUENCE [LARGE SCALE GENOMIC DNA]</scope>
</reference>
<evidence type="ECO:0000256" key="1">
    <source>
        <dbReference type="ARBA" id="ARBA00005417"/>
    </source>
</evidence>
<dbReference type="PROSITE" id="PS00211">
    <property type="entry name" value="ABC_TRANSPORTER_1"/>
    <property type="match status" value="1"/>
</dbReference>
<dbReference type="Proteomes" id="UP000177418">
    <property type="component" value="Unassembled WGS sequence"/>
</dbReference>
<dbReference type="CDD" id="cd03255">
    <property type="entry name" value="ABC_MJ0796_LolCDE_FtsE"/>
    <property type="match status" value="1"/>
</dbReference>
<evidence type="ECO:0000256" key="2">
    <source>
        <dbReference type="ARBA" id="ARBA00022448"/>
    </source>
</evidence>
<keyword evidence="4 6" id="KW-0067">ATP-binding</keyword>
<evidence type="ECO:0000313" key="7">
    <source>
        <dbReference type="Proteomes" id="UP000177418"/>
    </source>
</evidence>
<dbReference type="InterPro" id="IPR003593">
    <property type="entry name" value="AAA+_ATPase"/>
</dbReference>
<feature type="domain" description="ABC transporter" evidence="5">
    <location>
        <begin position="5"/>
        <end position="224"/>
    </location>
</feature>
<evidence type="ECO:0000256" key="4">
    <source>
        <dbReference type="ARBA" id="ARBA00022840"/>
    </source>
</evidence>
<dbReference type="Pfam" id="PF00005">
    <property type="entry name" value="ABC_tran"/>
    <property type="match status" value="1"/>
</dbReference>
<dbReference type="SUPFAM" id="SSF52540">
    <property type="entry name" value="P-loop containing nucleoside triphosphate hydrolases"/>
    <property type="match status" value="1"/>
</dbReference>
<keyword evidence="2" id="KW-0813">Transport</keyword>
<name>A0A1F7JIB2_9BACT</name>
<evidence type="ECO:0000313" key="6">
    <source>
        <dbReference type="EMBL" id="OGK55349.1"/>
    </source>
</evidence>
<accession>A0A1F7JIB2</accession>
<dbReference type="GO" id="GO:0016887">
    <property type="term" value="F:ATP hydrolysis activity"/>
    <property type="evidence" value="ECO:0007669"/>
    <property type="project" value="InterPro"/>
</dbReference>
<sequence>MPFMIRLQHIFKEYETEDEKLIVLNDINLEIKKGEFTSIIGPSGSGKSTLMHLLGMLDRPSRGKISINDKDVSKFDDNEISKMRNRFVGFVFQQFNLIPKLSVIENISLPAIYGRTNVAYDPKNKAKELLKRFGILDKANALPNKLSGGQQQRVAIARALIMNPNLILADEPTGNLDTKNGNTILDLLGELNKKDKITVVLVTHEADVAKRTKRQIKIVDGRII</sequence>
<dbReference type="GO" id="GO:0098796">
    <property type="term" value="C:membrane protein complex"/>
    <property type="evidence" value="ECO:0007669"/>
    <property type="project" value="UniProtKB-ARBA"/>
</dbReference>
<dbReference type="GO" id="GO:0022857">
    <property type="term" value="F:transmembrane transporter activity"/>
    <property type="evidence" value="ECO:0007669"/>
    <property type="project" value="UniProtKB-ARBA"/>
</dbReference>
<protein>
    <submittedName>
        <fullName evidence="6">ABC transporter ATP-binding protein</fullName>
    </submittedName>
</protein>
<gene>
    <name evidence="6" type="ORF">A3H78_04335</name>
</gene>
<dbReference type="FunFam" id="3.40.50.300:FF:000032">
    <property type="entry name" value="Export ABC transporter ATP-binding protein"/>
    <property type="match status" value="1"/>
</dbReference>
<dbReference type="EMBL" id="MGAV01000007">
    <property type="protein sequence ID" value="OGK55349.1"/>
    <property type="molecule type" value="Genomic_DNA"/>
</dbReference>
<dbReference type="Gene3D" id="3.40.50.300">
    <property type="entry name" value="P-loop containing nucleotide triphosphate hydrolases"/>
    <property type="match status" value="1"/>
</dbReference>
<dbReference type="InterPro" id="IPR027417">
    <property type="entry name" value="P-loop_NTPase"/>
</dbReference>
<proteinExistence type="inferred from homology"/>
<dbReference type="AlphaFoldDB" id="A0A1F7JIB2"/>
<keyword evidence="3" id="KW-0547">Nucleotide-binding</keyword>
<comment type="caution">
    <text evidence="6">The sequence shown here is derived from an EMBL/GenBank/DDBJ whole genome shotgun (WGS) entry which is preliminary data.</text>
</comment>
<dbReference type="PANTHER" id="PTHR42798:SF6">
    <property type="entry name" value="CELL DIVISION ATP-BINDING PROTEIN FTSE"/>
    <property type="match status" value="1"/>
</dbReference>